<evidence type="ECO:0000313" key="2">
    <source>
        <dbReference type="Proteomes" id="UP000429958"/>
    </source>
</evidence>
<organism evidence="1 2">
    <name type="scientific">Clostridium porci</name>
    <dbReference type="NCBI Taxonomy" id="2605778"/>
    <lineage>
        <taxon>Bacteria</taxon>
        <taxon>Bacillati</taxon>
        <taxon>Bacillota</taxon>
        <taxon>Clostridia</taxon>
        <taxon>Eubacteriales</taxon>
        <taxon>Clostridiaceae</taxon>
        <taxon>Clostridium</taxon>
    </lineage>
</organism>
<comment type="caution">
    <text evidence="1">The sequence shown here is derived from an EMBL/GenBank/DDBJ whole genome shotgun (WGS) entry which is preliminary data.</text>
</comment>
<sequence>MGKQKKSSPDKVEKLLEDYGDVFADIFNVLIYQGENVVQPNNLVDGPTASVYKAAEGNLGQKDRDVVKMDVRNNVTYALYGLENQTAINYVMPVRSMGYDYASYEKCIREMKAQNQAEEHEPQFAQEIWPEQKIYPAVTLVLYFGTTPWTGPTTLHEMMHLPEKLKPYVPDYKINLVQVAFLEEEMIAKFQSDFRIVAEFFRAKRLGNEKKIMYNNNKTWDHIGELMEFFHTFTSDKRYRDFKQFMIDESQKGEVKMCSLLDAFEKEGMEKGMEKGLEQGRYQSLEKLMKKTGMSISEAMDALDFSEEERSSYKQWQSENKTAT</sequence>
<name>A0A7X2NPE1_9CLOT</name>
<evidence type="ECO:0000313" key="1">
    <source>
        <dbReference type="EMBL" id="MSS38053.1"/>
    </source>
</evidence>
<dbReference type="AlphaFoldDB" id="A0A7X2NPE1"/>
<evidence type="ECO:0008006" key="3">
    <source>
        <dbReference type="Google" id="ProtNLM"/>
    </source>
</evidence>
<dbReference type="EMBL" id="VUMD01000017">
    <property type="protein sequence ID" value="MSS38053.1"/>
    <property type="molecule type" value="Genomic_DNA"/>
</dbReference>
<proteinExistence type="predicted"/>
<accession>A0A7X2NPE1</accession>
<gene>
    <name evidence="1" type="ORF">FYJ39_16180</name>
</gene>
<keyword evidence="2" id="KW-1185">Reference proteome</keyword>
<reference evidence="1 2" key="1">
    <citation type="submission" date="2019-08" db="EMBL/GenBank/DDBJ databases">
        <title>In-depth cultivation of the pig gut microbiome towards novel bacterial diversity and tailored functional studies.</title>
        <authorList>
            <person name="Wylensek D."/>
            <person name="Hitch T.C.A."/>
            <person name="Clavel T."/>
        </authorList>
    </citation>
    <scope>NUCLEOTIDE SEQUENCE [LARGE SCALE GENOMIC DNA]</scope>
    <source>
        <strain evidence="1 2">WCA-389-WT-23D1</strain>
    </source>
</reference>
<dbReference type="Proteomes" id="UP000429958">
    <property type="component" value="Unassembled WGS sequence"/>
</dbReference>
<dbReference type="RefSeq" id="WP_154473498.1">
    <property type="nucleotide sequence ID" value="NZ_VUMD01000017.1"/>
</dbReference>
<protein>
    <recommendedName>
        <fullName evidence="3">Transposase (putative) YhgA-like domain-containing protein</fullName>
    </recommendedName>
</protein>